<feature type="region of interest" description="Disordered" evidence="1">
    <location>
        <begin position="555"/>
        <end position="578"/>
    </location>
</feature>
<dbReference type="eggNOG" id="COG2907">
    <property type="taxonomic scope" value="Bacteria"/>
</dbReference>
<dbReference type="Proteomes" id="UP000044071">
    <property type="component" value="Unassembled WGS sequence"/>
</dbReference>
<evidence type="ECO:0000313" key="3">
    <source>
        <dbReference type="Proteomes" id="UP000044071"/>
    </source>
</evidence>
<dbReference type="SUPFAM" id="SSF51905">
    <property type="entry name" value="FAD/NAD(P)-binding domain"/>
    <property type="match status" value="1"/>
</dbReference>
<gene>
    <name evidence="2" type="ORF">BN59_01247</name>
</gene>
<feature type="compositionally biased region" description="Basic and acidic residues" evidence="1">
    <location>
        <begin position="78"/>
        <end position="89"/>
    </location>
</feature>
<accession>A0A078KZ35</accession>
<dbReference type="RefSeq" id="WP_043873390.1">
    <property type="nucleotide sequence ID" value="NZ_CCVW01000001.1"/>
</dbReference>
<proteinExistence type="predicted"/>
<feature type="region of interest" description="Disordered" evidence="1">
    <location>
        <begin position="63"/>
        <end position="89"/>
    </location>
</feature>
<reference evidence="2 3" key="1">
    <citation type="submission" date="2014-06" db="EMBL/GenBank/DDBJ databases">
        <authorList>
            <person name="Urmite Genomes Urmite Genomes"/>
        </authorList>
    </citation>
    <scope>NUCLEOTIDE SEQUENCE [LARGE SCALE GENOMIC DNA]</scope>
</reference>
<sequence length="578" mass="64507">MPGSSSSSSSSAEEKKQIKARIATIGLGTGLTAVWAADASPEVEVWAFEKESEVGGNVQSPILADQPREAGAEFIGPRGDESDPEIPERSYRDTHRVFDILGVKRVPFPLTMSFYNEVTGEHLTLPPLEPYYDKEAASSSSCGFFSCFGLGKSSTTTGKHLSLSTLWDHFFDLIDLKTIIDEAYDLELSEEDKHVPRDAILLAKHKALKPSEVMTLEQLAEHFINKVQIKRVQEQRRAFVENILYPLIAAGWGLHQVSKIKNFCAHYAMHYLEVKGNWYDIPEGIHSYFEKMLAQLSSRTKVQTNSPIEHVIPIEIDGKTKYHLQRSDGSLVTDDTDQPVVFDDVIIATPAYATGELLSKIEDDEFQTLIGMLYEVKFFDTTIVHHQDPKFVFKDGTVANTHYNPETDQASNTMVKAFKNDKEDVKKSWILPGQEMPANVLHVAKFRHATMDRSYYECEQAMHHLQGKKGLYFGGTMGGRGDAHESGIRNNLTLITKCLASHGINPAENPILQHFPEILESVLGAAPIKVKHKATTAQPSYQSFRLLSPILIDADNDSNTEEEEERKQASYAASSTAT</sequence>
<feature type="compositionally biased region" description="Acidic residues" evidence="1">
    <location>
        <begin position="555"/>
        <end position="564"/>
    </location>
</feature>
<evidence type="ECO:0008006" key="4">
    <source>
        <dbReference type="Google" id="ProtNLM"/>
    </source>
</evidence>
<name>A0A078KZ35_9GAMM</name>
<organism evidence="2 3">
    <name type="scientific">Legionella massiliensis</name>
    <dbReference type="NCBI Taxonomy" id="1034943"/>
    <lineage>
        <taxon>Bacteria</taxon>
        <taxon>Pseudomonadati</taxon>
        <taxon>Pseudomonadota</taxon>
        <taxon>Gammaproteobacteria</taxon>
        <taxon>Legionellales</taxon>
        <taxon>Legionellaceae</taxon>
        <taxon>Legionella</taxon>
    </lineage>
</organism>
<evidence type="ECO:0000313" key="2">
    <source>
        <dbReference type="EMBL" id="CDZ76968.1"/>
    </source>
</evidence>
<protein>
    <recommendedName>
        <fullName evidence="4">Protoporphyrinogen oxidase</fullName>
    </recommendedName>
</protein>
<dbReference type="OrthoDB" id="20837at2"/>
<dbReference type="EMBL" id="CCSB01000001">
    <property type="protein sequence ID" value="CDZ76968.1"/>
    <property type="molecule type" value="Genomic_DNA"/>
</dbReference>
<keyword evidence="3" id="KW-1185">Reference proteome</keyword>
<dbReference type="InterPro" id="IPR036188">
    <property type="entry name" value="FAD/NAD-bd_sf"/>
</dbReference>
<dbReference type="STRING" id="1034943.BN59_01247"/>
<dbReference type="AlphaFoldDB" id="A0A078KZ35"/>
<evidence type="ECO:0000256" key="1">
    <source>
        <dbReference type="SAM" id="MobiDB-lite"/>
    </source>
</evidence>